<dbReference type="SMART" id="SM00360">
    <property type="entry name" value="RRM"/>
    <property type="match status" value="4"/>
</dbReference>
<name>A0AAN7VYB6_9PEZI</name>
<dbReference type="Gene3D" id="3.30.70.330">
    <property type="match status" value="4"/>
</dbReference>
<evidence type="ECO:0000256" key="4">
    <source>
        <dbReference type="ARBA" id="ARBA00023242"/>
    </source>
</evidence>
<evidence type="ECO:0000313" key="9">
    <source>
        <dbReference type="Proteomes" id="UP001310594"/>
    </source>
</evidence>
<dbReference type="InterPro" id="IPR034808">
    <property type="entry name" value="Nop4p_RRM3"/>
</dbReference>
<dbReference type="InterPro" id="IPR035979">
    <property type="entry name" value="RBD_domain_sf"/>
</dbReference>
<keyword evidence="2" id="KW-0677">Repeat</keyword>
<protein>
    <submittedName>
        <fullName evidence="8">RNA recognition motif-containing protein</fullName>
    </submittedName>
</protein>
<dbReference type="EMBL" id="JAVRQU010000023">
    <property type="protein sequence ID" value="KAK5690874.1"/>
    <property type="molecule type" value="Genomic_DNA"/>
</dbReference>
<organism evidence="8 9">
    <name type="scientific">Elasticomyces elasticus</name>
    <dbReference type="NCBI Taxonomy" id="574655"/>
    <lineage>
        <taxon>Eukaryota</taxon>
        <taxon>Fungi</taxon>
        <taxon>Dikarya</taxon>
        <taxon>Ascomycota</taxon>
        <taxon>Pezizomycotina</taxon>
        <taxon>Dothideomycetes</taxon>
        <taxon>Dothideomycetidae</taxon>
        <taxon>Mycosphaerellales</taxon>
        <taxon>Teratosphaeriaceae</taxon>
        <taxon>Elasticomyces</taxon>
    </lineage>
</organism>
<feature type="compositionally biased region" description="Gly residues" evidence="6">
    <location>
        <begin position="705"/>
        <end position="722"/>
    </location>
</feature>
<gene>
    <name evidence="8" type="primary">NOP4</name>
    <name evidence="8" type="ORF">LTR97_012037</name>
</gene>
<feature type="domain" description="RRM" evidence="7">
    <location>
        <begin position="54"/>
        <end position="132"/>
    </location>
</feature>
<dbReference type="InterPro" id="IPR012677">
    <property type="entry name" value="Nucleotide-bd_a/b_plait_sf"/>
</dbReference>
<evidence type="ECO:0000259" key="7">
    <source>
        <dbReference type="PROSITE" id="PS50102"/>
    </source>
</evidence>
<dbReference type="CDD" id="cd12677">
    <property type="entry name" value="RRM4_Nop4p"/>
    <property type="match status" value="1"/>
</dbReference>
<dbReference type="PANTHER" id="PTHR48039">
    <property type="entry name" value="RNA-BINDING MOTIF PROTEIN 14B"/>
    <property type="match status" value="1"/>
</dbReference>
<feature type="domain" description="RRM" evidence="7">
    <location>
        <begin position="156"/>
        <end position="234"/>
    </location>
</feature>
<dbReference type="CDD" id="cd12676">
    <property type="entry name" value="RRM3_Nop4p"/>
    <property type="match status" value="1"/>
</dbReference>
<dbReference type="InterPro" id="IPR003954">
    <property type="entry name" value="RRM_euk-type"/>
</dbReference>
<dbReference type="AlphaFoldDB" id="A0AAN7VYB6"/>
<feature type="region of interest" description="Disordered" evidence="6">
    <location>
        <begin position="240"/>
        <end position="326"/>
    </location>
</feature>
<evidence type="ECO:0000256" key="5">
    <source>
        <dbReference type="PROSITE-ProRule" id="PRU00176"/>
    </source>
</evidence>
<dbReference type="InterPro" id="IPR051945">
    <property type="entry name" value="RRM_MRD1_RNA_proc_ribogen"/>
</dbReference>
<comment type="caution">
    <text evidence="8">The sequence shown here is derived from an EMBL/GenBank/DDBJ whole genome shotgun (WGS) entry which is preliminary data.</text>
</comment>
<dbReference type="GO" id="GO:0005730">
    <property type="term" value="C:nucleolus"/>
    <property type="evidence" value="ECO:0007669"/>
    <property type="project" value="TreeGrafter"/>
</dbReference>
<dbReference type="Proteomes" id="UP001310594">
    <property type="component" value="Unassembled WGS sequence"/>
</dbReference>
<keyword evidence="3 5" id="KW-0694">RNA-binding</keyword>
<dbReference type="InterPro" id="IPR000504">
    <property type="entry name" value="RRM_dom"/>
</dbReference>
<feature type="domain" description="RRM" evidence="7">
    <location>
        <begin position="511"/>
        <end position="659"/>
    </location>
</feature>
<feature type="compositionally biased region" description="Basic and acidic residues" evidence="6">
    <location>
        <begin position="668"/>
        <end position="697"/>
    </location>
</feature>
<sequence length="788" mass="87355">MAHAAKKQKLSNGAVATVAVEAELTEIEHVPKKRTNKKSAANEDDKDTAAAQKRSLFVRSLPANTTSETLTELFSESYPIKHATAVIDPATKQCKGYGFVTFADAEDAARAKTEFNGRVLQDKKLRVELAERRQREDGEGVKLEKKEKVEQEKVESKLIVRNLPWSVRGGKQLEKLFLSYGKVKQAYVPTKAPGLMAGFGFVLMRGRKNAEKALEGVNGKVVDGRTLAVDWAVEKGAYQGLQGKADDEEEVKDEDVKSEDADTEGGVEVEENEDEQFGDRLEDVSGSESGSDEDGHEEDDVDVDMDSNADDHDKEPQPSMTEDKSSTLFVRNLPFTCHDEDLEDFFRTFGAVRYARVVVDRETQRTKGTGFVCFYEVEDAEKCLRGAPRRTMPTEAEKQAAEYKHALASKSILQNENTDPTGEYTMDGRVLQVTRAVAKGEANRLTEEGTNYRSKRDKDKRRLYLLSEGTIATNTKLWEQLPPSEKTMREASVKQRKTLIESNPSLNLSLTRLSVRNIPRSIGSKELKALAREAVVGFATDLKNGLREKLSREELERGGEDMKVAEATRKRAGKGLVRQAKVVYEGVGGGKVQEETGAGRSRGYGFIEYYTHRSALMGLRWLNGHAVGYRVKEQGKQGKESVEDVQDRKKRLVVEFAIENAQVVMRRNEREGKARERSQRFKTGEFAEDREDDEHAASKGRSARGVGGKGSGGKSSANGGGFGKRKRDGDEDGKSRGRDGKGGERKGGERKGGKGDVKPRSAVDDKTSKRNQIIGRKRAARKVRKGGK</sequence>
<proteinExistence type="predicted"/>
<dbReference type="PROSITE" id="PS50102">
    <property type="entry name" value="RRM"/>
    <property type="match status" value="4"/>
</dbReference>
<evidence type="ECO:0000256" key="1">
    <source>
        <dbReference type="ARBA" id="ARBA00004123"/>
    </source>
</evidence>
<evidence type="ECO:0000256" key="3">
    <source>
        <dbReference type="ARBA" id="ARBA00022884"/>
    </source>
</evidence>
<dbReference type="SMART" id="SM00361">
    <property type="entry name" value="RRM_1"/>
    <property type="match status" value="2"/>
</dbReference>
<feature type="compositionally biased region" description="Acidic residues" evidence="6">
    <location>
        <begin position="290"/>
        <end position="308"/>
    </location>
</feature>
<feature type="compositionally biased region" description="Basic residues" evidence="6">
    <location>
        <begin position="775"/>
        <end position="788"/>
    </location>
</feature>
<comment type="subcellular location">
    <subcellularLocation>
        <location evidence="1">Nucleus</location>
    </subcellularLocation>
</comment>
<reference evidence="8" key="1">
    <citation type="submission" date="2023-08" db="EMBL/GenBank/DDBJ databases">
        <title>Black Yeasts Isolated from many extreme environments.</title>
        <authorList>
            <person name="Coleine C."/>
            <person name="Stajich J.E."/>
            <person name="Selbmann L."/>
        </authorList>
    </citation>
    <scope>NUCLEOTIDE SEQUENCE</scope>
    <source>
        <strain evidence="8">CCFEE 5810</strain>
    </source>
</reference>
<feature type="compositionally biased region" description="Acidic residues" evidence="6">
    <location>
        <begin position="261"/>
        <end position="276"/>
    </location>
</feature>
<dbReference type="Pfam" id="PF00076">
    <property type="entry name" value="RRM_1"/>
    <property type="match status" value="3"/>
</dbReference>
<dbReference type="GO" id="GO:0003729">
    <property type="term" value="F:mRNA binding"/>
    <property type="evidence" value="ECO:0007669"/>
    <property type="project" value="TreeGrafter"/>
</dbReference>
<evidence type="ECO:0000313" key="8">
    <source>
        <dbReference type="EMBL" id="KAK5690874.1"/>
    </source>
</evidence>
<keyword evidence="4" id="KW-0539">Nucleus</keyword>
<feature type="region of interest" description="Disordered" evidence="6">
    <location>
        <begin position="28"/>
        <end position="55"/>
    </location>
</feature>
<dbReference type="FunFam" id="3.30.70.330:FF:000406">
    <property type="entry name" value="Related to Nucleolar protein NOP4"/>
    <property type="match status" value="1"/>
</dbReference>
<dbReference type="InterPro" id="IPR034809">
    <property type="entry name" value="Nop4_RRM4"/>
</dbReference>
<evidence type="ECO:0000256" key="6">
    <source>
        <dbReference type="SAM" id="MobiDB-lite"/>
    </source>
</evidence>
<feature type="compositionally biased region" description="Basic and acidic residues" evidence="6">
    <location>
        <begin position="727"/>
        <end position="768"/>
    </location>
</feature>
<feature type="compositionally biased region" description="Basic and acidic residues" evidence="6">
    <location>
        <begin position="309"/>
        <end position="325"/>
    </location>
</feature>
<feature type="domain" description="RRM" evidence="7">
    <location>
        <begin position="326"/>
        <end position="438"/>
    </location>
</feature>
<dbReference type="SUPFAM" id="SSF54928">
    <property type="entry name" value="RNA-binding domain, RBD"/>
    <property type="match status" value="3"/>
</dbReference>
<accession>A0AAN7VYB6</accession>
<feature type="region of interest" description="Disordered" evidence="6">
    <location>
        <begin position="668"/>
        <end position="788"/>
    </location>
</feature>
<evidence type="ECO:0000256" key="2">
    <source>
        <dbReference type="ARBA" id="ARBA00022737"/>
    </source>
</evidence>
<dbReference type="PANTHER" id="PTHR48039:SF5">
    <property type="entry name" value="RNA-BINDING PROTEIN 28"/>
    <property type="match status" value="1"/>
</dbReference>